<dbReference type="AlphaFoldDB" id="A0AAW1IBU2"/>
<comment type="caution">
    <text evidence="1">The sequence shown here is derived from an EMBL/GenBank/DDBJ whole genome shotgun (WGS) entry which is preliminary data.</text>
</comment>
<keyword evidence="2" id="KW-1185">Reference proteome</keyword>
<evidence type="ECO:0000313" key="2">
    <source>
        <dbReference type="Proteomes" id="UP001458880"/>
    </source>
</evidence>
<evidence type="ECO:0000313" key="1">
    <source>
        <dbReference type="EMBL" id="KAK9686708.1"/>
    </source>
</evidence>
<dbReference type="Proteomes" id="UP001458880">
    <property type="component" value="Unassembled WGS sequence"/>
</dbReference>
<gene>
    <name evidence="1" type="ORF">QE152_g36993</name>
</gene>
<proteinExistence type="predicted"/>
<accession>A0AAW1IBU2</accession>
<sequence>MSGLKFRIGLVTCDFQLSNQGRIEPSTSQGTDENVRVVSSQLPTDALVYVNNALREQGVLVDNASETISETTQAIGLEIVSSIHEILDSHALNVEKDITDESEIDTVWENVYEEVSTSSSDDSNDMYEPEVKRKRDYDIVPLNMKVKVHPSWSLESLRSRTSTTTVLADDTRKQGAELHQVTTRDLQLWALAAANQFQGAGFRFAAGKT</sequence>
<dbReference type="EMBL" id="JASPKY010000687">
    <property type="protein sequence ID" value="KAK9686708.1"/>
    <property type="molecule type" value="Genomic_DNA"/>
</dbReference>
<reference evidence="1 2" key="1">
    <citation type="journal article" date="2024" name="BMC Genomics">
        <title>De novo assembly and annotation of Popillia japonica's genome with initial clues to its potential as an invasive pest.</title>
        <authorList>
            <person name="Cucini C."/>
            <person name="Boschi S."/>
            <person name="Funari R."/>
            <person name="Cardaioli E."/>
            <person name="Iannotti N."/>
            <person name="Marturano G."/>
            <person name="Paoli F."/>
            <person name="Bruttini M."/>
            <person name="Carapelli A."/>
            <person name="Frati F."/>
            <person name="Nardi F."/>
        </authorList>
    </citation>
    <scope>NUCLEOTIDE SEQUENCE [LARGE SCALE GENOMIC DNA]</scope>
    <source>
        <strain evidence="1">DMR45628</strain>
    </source>
</reference>
<organism evidence="1 2">
    <name type="scientific">Popillia japonica</name>
    <name type="common">Japanese beetle</name>
    <dbReference type="NCBI Taxonomy" id="7064"/>
    <lineage>
        <taxon>Eukaryota</taxon>
        <taxon>Metazoa</taxon>
        <taxon>Ecdysozoa</taxon>
        <taxon>Arthropoda</taxon>
        <taxon>Hexapoda</taxon>
        <taxon>Insecta</taxon>
        <taxon>Pterygota</taxon>
        <taxon>Neoptera</taxon>
        <taxon>Endopterygota</taxon>
        <taxon>Coleoptera</taxon>
        <taxon>Polyphaga</taxon>
        <taxon>Scarabaeiformia</taxon>
        <taxon>Scarabaeidae</taxon>
        <taxon>Rutelinae</taxon>
        <taxon>Popillia</taxon>
    </lineage>
</organism>
<name>A0AAW1IBU2_POPJA</name>
<protein>
    <submittedName>
        <fullName evidence="1">Uncharacterized protein</fullName>
    </submittedName>
</protein>